<reference evidence="2" key="1">
    <citation type="submission" date="2020-08" db="EMBL/GenBank/DDBJ databases">
        <title>Multicomponent nature underlies the extraordinary mechanical properties of spider dragline silk.</title>
        <authorList>
            <person name="Kono N."/>
            <person name="Nakamura H."/>
            <person name="Mori M."/>
            <person name="Yoshida Y."/>
            <person name="Ohtoshi R."/>
            <person name="Malay A.D."/>
            <person name="Moran D.A.P."/>
            <person name="Tomita M."/>
            <person name="Numata K."/>
            <person name="Arakawa K."/>
        </authorList>
    </citation>
    <scope>NUCLEOTIDE SEQUENCE</scope>
</reference>
<dbReference type="EMBL" id="BMAV01022250">
    <property type="protein sequence ID" value="GFY76962.1"/>
    <property type="molecule type" value="Genomic_DNA"/>
</dbReference>
<comment type="caution">
    <text evidence="2">The sequence shown here is derived from an EMBL/GenBank/DDBJ whole genome shotgun (WGS) entry which is preliminary data.</text>
</comment>
<keyword evidence="3" id="KW-1185">Reference proteome</keyword>
<feature type="compositionally biased region" description="Polar residues" evidence="1">
    <location>
        <begin position="10"/>
        <end position="24"/>
    </location>
</feature>
<evidence type="ECO:0000313" key="3">
    <source>
        <dbReference type="Proteomes" id="UP000886998"/>
    </source>
</evidence>
<dbReference type="AlphaFoldDB" id="A0A8X6YS50"/>
<organism evidence="2 3">
    <name type="scientific">Trichonephila inaurata madagascariensis</name>
    <dbReference type="NCBI Taxonomy" id="2747483"/>
    <lineage>
        <taxon>Eukaryota</taxon>
        <taxon>Metazoa</taxon>
        <taxon>Ecdysozoa</taxon>
        <taxon>Arthropoda</taxon>
        <taxon>Chelicerata</taxon>
        <taxon>Arachnida</taxon>
        <taxon>Araneae</taxon>
        <taxon>Araneomorphae</taxon>
        <taxon>Entelegynae</taxon>
        <taxon>Araneoidea</taxon>
        <taxon>Nephilidae</taxon>
        <taxon>Trichonephila</taxon>
        <taxon>Trichonephila inaurata</taxon>
    </lineage>
</organism>
<feature type="region of interest" description="Disordered" evidence="1">
    <location>
        <begin position="55"/>
        <end position="77"/>
    </location>
</feature>
<proteinExistence type="predicted"/>
<dbReference type="Proteomes" id="UP000886998">
    <property type="component" value="Unassembled WGS sequence"/>
</dbReference>
<protein>
    <submittedName>
        <fullName evidence="2">Uncharacterized protein</fullName>
    </submittedName>
</protein>
<evidence type="ECO:0000313" key="2">
    <source>
        <dbReference type="EMBL" id="GFY76962.1"/>
    </source>
</evidence>
<sequence>MQGPRPEGQVCSTAKNNSLGSNFTQRRRSNDYCPCRRIILCVEDLTSIGSSSYLRPTTHQNNCFSEATQTDTSGTVN</sequence>
<evidence type="ECO:0000256" key="1">
    <source>
        <dbReference type="SAM" id="MobiDB-lite"/>
    </source>
</evidence>
<feature type="region of interest" description="Disordered" evidence="1">
    <location>
        <begin position="1"/>
        <end position="26"/>
    </location>
</feature>
<name>A0A8X6YS50_9ARAC</name>
<gene>
    <name evidence="2" type="ORF">TNIN_399971</name>
</gene>
<accession>A0A8X6YS50</accession>